<proteinExistence type="predicted"/>
<accession>A0A9X0DME5</accession>
<keyword evidence="2" id="KW-1185">Reference proteome</keyword>
<reference evidence="1" key="1">
    <citation type="submission" date="2022-11" db="EMBL/GenBank/DDBJ databases">
        <title>Genome Resource of Sclerotinia nivalis Strain SnTB1, a Plant Pathogen Isolated from American Ginseng.</title>
        <authorList>
            <person name="Fan S."/>
        </authorList>
    </citation>
    <scope>NUCLEOTIDE SEQUENCE</scope>
    <source>
        <strain evidence="1">SnTB1</strain>
    </source>
</reference>
<evidence type="ECO:0000313" key="1">
    <source>
        <dbReference type="EMBL" id="KAJ8068554.1"/>
    </source>
</evidence>
<dbReference type="EMBL" id="JAPEIS010000002">
    <property type="protein sequence ID" value="KAJ8068554.1"/>
    <property type="molecule type" value="Genomic_DNA"/>
</dbReference>
<organism evidence="1 2">
    <name type="scientific">Sclerotinia nivalis</name>
    <dbReference type="NCBI Taxonomy" id="352851"/>
    <lineage>
        <taxon>Eukaryota</taxon>
        <taxon>Fungi</taxon>
        <taxon>Dikarya</taxon>
        <taxon>Ascomycota</taxon>
        <taxon>Pezizomycotina</taxon>
        <taxon>Leotiomycetes</taxon>
        <taxon>Helotiales</taxon>
        <taxon>Sclerotiniaceae</taxon>
        <taxon>Sclerotinia</taxon>
    </lineage>
</organism>
<dbReference type="OrthoDB" id="3477862at2759"/>
<gene>
    <name evidence="1" type="ORF">OCU04_002269</name>
</gene>
<dbReference type="Proteomes" id="UP001152300">
    <property type="component" value="Unassembled WGS sequence"/>
</dbReference>
<name>A0A9X0DME5_9HELO</name>
<evidence type="ECO:0000313" key="2">
    <source>
        <dbReference type="Proteomes" id="UP001152300"/>
    </source>
</evidence>
<dbReference type="AlphaFoldDB" id="A0A9X0DME5"/>
<protein>
    <submittedName>
        <fullName evidence="1">Uncharacterized protein</fullName>
    </submittedName>
</protein>
<sequence length="82" mass="9481">MHNIVPALKKLKARRAHAKELRMREDELKTSYQNMKAIDELFKDAQSQTHRTHTEQNTYADKTRELGASTPQAVVIRQSGDF</sequence>
<comment type="caution">
    <text evidence="1">The sequence shown here is derived from an EMBL/GenBank/DDBJ whole genome shotgun (WGS) entry which is preliminary data.</text>
</comment>